<dbReference type="InterPro" id="IPR002893">
    <property type="entry name" value="Znf_MYND"/>
</dbReference>
<evidence type="ECO:0000313" key="6">
    <source>
        <dbReference type="Proteomes" id="UP000469559"/>
    </source>
</evidence>
<dbReference type="AlphaFoldDB" id="A0A8T9B460"/>
<gene>
    <name evidence="5" type="ORF">LARI1_G007531</name>
</gene>
<evidence type="ECO:0000313" key="5">
    <source>
        <dbReference type="EMBL" id="TVY14126.1"/>
    </source>
</evidence>
<evidence type="ECO:0000256" key="2">
    <source>
        <dbReference type="ARBA" id="ARBA00022771"/>
    </source>
</evidence>
<dbReference type="OrthoDB" id="432970at2759"/>
<comment type="caution">
    <text evidence="5">The sequence shown here is derived from an EMBL/GenBank/DDBJ whole genome shotgun (WGS) entry which is preliminary data.</text>
</comment>
<evidence type="ECO:0000256" key="1">
    <source>
        <dbReference type="ARBA" id="ARBA00022723"/>
    </source>
</evidence>
<organism evidence="5 6">
    <name type="scientific">Lachnellula arida</name>
    <dbReference type="NCBI Taxonomy" id="1316785"/>
    <lineage>
        <taxon>Eukaryota</taxon>
        <taxon>Fungi</taxon>
        <taxon>Dikarya</taxon>
        <taxon>Ascomycota</taxon>
        <taxon>Pezizomycotina</taxon>
        <taxon>Leotiomycetes</taxon>
        <taxon>Helotiales</taxon>
        <taxon>Lachnaceae</taxon>
        <taxon>Lachnellula</taxon>
    </lineage>
</organism>
<feature type="domain" description="MYND-type" evidence="4">
    <location>
        <begin position="2"/>
        <end position="38"/>
    </location>
</feature>
<name>A0A8T9B460_9HELO</name>
<evidence type="ECO:0000256" key="3">
    <source>
        <dbReference type="ARBA" id="ARBA00022833"/>
    </source>
</evidence>
<keyword evidence="2" id="KW-0863">Zinc-finger</keyword>
<dbReference type="Proteomes" id="UP000469559">
    <property type="component" value="Unassembled WGS sequence"/>
</dbReference>
<dbReference type="EMBL" id="QGMF01000760">
    <property type="protein sequence ID" value="TVY14126.1"/>
    <property type="molecule type" value="Genomic_DNA"/>
</dbReference>
<dbReference type="SUPFAM" id="SSF144232">
    <property type="entry name" value="HIT/MYND zinc finger-like"/>
    <property type="match status" value="1"/>
</dbReference>
<accession>A0A8T9B460</accession>
<evidence type="ECO:0000259" key="4">
    <source>
        <dbReference type="Pfam" id="PF01753"/>
    </source>
</evidence>
<dbReference type="Gene3D" id="6.10.140.2220">
    <property type="match status" value="1"/>
</dbReference>
<keyword evidence="3" id="KW-0862">Zinc</keyword>
<keyword evidence="6" id="KW-1185">Reference proteome</keyword>
<dbReference type="Pfam" id="PF01753">
    <property type="entry name" value="zf-MYND"/>
    <property type="match status" value="1"/>
</dbReference>
<protein>
    <recommendedName>
        <fullName evidence="4">MYND-type domain-containing protein</fullName>
    </recommendedName>
</protein>
<reference evidence="5 6" key="1">
    <citation type="submission" date="2018-05" db="EMBL/GenBank/DDBJ databases">
        <title>Whole genome sequencing for identification of molecular markers to develop diagnostic detection tools for the regulated plant pathogen Lachnellula willkommii.</title>
        <authorList>
            <person name="Giroux E."/>
            <person name="Bilodeau G."/>
        </authorList>
    </citation>
    <scope>NUCLEOTIDE SEQUENCE [LARGE SCALE GENOMIC DNA]</scope>
    <source>
        <strain evidence="5 6">CBS 203.66</strain>
    </source>
</reference>
<dbReference type="GO" id="GO:0008270">
    <property type="term" value="F:zinc ion binding"/>
    <property type="evidence" value="ECO:0007669"/>
    <property type="project" value="UniProtKB-KW"/>
</dbReference>
<proteinExistence type="predicted"/>
<sequence length="334" mass="39462">MECSRCKLSPILEGDAPIVHYCNRDCQRADWSQHKTLCRNLQDRTTLYRVATVAQKLYYICRELTWAQYDIQSVERAENKLILHGRVSEDATWPADYKVFPSHLFPAEADRRDREATLSYRTCRDSASWMVEFVEGMLKEIIVQASDIEVRTKNNKRLTRMPLPGVWYMGDEVRHNVLKLQLRSGELFAVDLSGAQFGHHDPVTSWNEYEKTRVREVLDVDAAPSPDKILQVDDYSFQKMAFFVRKVTQPHEARRRIHLDVLEAMNLHFLEWQADEHLSLKSLWSLGEKDFQKKHLDLVDYIEWKFHSVIQHRWYTEHGRQLAQKIKGRWVFGK</sequence>
<keyword evidence="1" id="KW-0479">Metal-binding</keyword>